<protein>
    <submittedName>
        <fullName evidence="1">Uncharacterized protein</fullName>
    </submittedName>
</protein>
<dbReference type="EMBL" id="LR797364">
    <property type="protein sequence ID" value="CAB4210458.1"/>
    <property type="molecule type" value="Genomic_DNA"/>
</dbReference>
<dbReference type="EMBL" id="LR796841">
    <property type="protein sequence ID" value="CAB4168925.1"/>
    <property type="molecule type" value="Genomic_DNA"/>
</dbReference>
<reference evidence="1" key="1">
    <citation type="submission" date="2020-05" db="EMBL/GenBank/DDBJ databases">
        <authorList>
            <person name="Chiriac C."/>
            <person name="Salcher M."/>
            <person name="Ghai R."/>
            <person name="Kavagutti S V."/>
        </authorList>
    </citation>
    <scope>NUCLEOTIDE SEQUENCE</scope>
</reference>
<organism evidence="1">
    <name type="scientific">uncultured Caudovirales phage</name>
    <dbReference type="NCBI Taxonomy" id="2100421"/>
    <lineage>
        <taxon>Viruses</taxon>
        <taxon>Duplodnaviria</taxon>
        <taxon>Heunggongvirae</taxon>
        <taxon>Uroviricota</taxon>
        <taxon>Caudoviricetes</taxon>
        <taxon>Peduoviridae</taxon>
        <taxon>Maltschvirus</taxon>
        <taxon>Maltschvirus maltsch</taxon>
    </lineage>
</organism>
<gene>
    <name evidence="2" type="ORF">UFOVP1413_20</name>
    <name evidence="1" type="ORF">UFOVP893_19</name>
</gene>
<evidence type="ECO:0000313" key="2">
    <source>
        <dbReference type="EMBL" id="CAB4210458.1"/>
    </source>
</evidence>
<sequence length="89" mass="9538">MTTTHTIDAFCPFGLDGFDVEITYTYTPGAPATRIDPADPAETDFASAKAGVPLDPSLQKLLDDWAADWVGDEGYSACCQQADFDNDGE</sequence>
<name>A0A6J5PID2_9CAUD</name>
<proteinExistence type="predicted"/>
<evidence type="ECO:0000313" key="1">
    <source>
        <dbReference type="EMBL" id="CAB4168925.1"/>
    </source>
</evidence>
<accession>A0A6J5PID2</accession>